<evidence type="ECO:0000256" key="5">
    <source>
        <dbReference type="ARBA" id="ARBA00022840"/>
    </source>
</evidence>
<dbReference type="InterPro" id="IPR017932">
    <property type="entry name" value="GATase_2_dom"/>
</dbReference>
<dbReference type="EC" id="6.3.5.4" evidence="3"/>
<comment type="pathway">
    <text evidence="1">Amino-acid biosynthesis; L-asparagine biosynthesis; L-asparagine from L-aspartate (L-Gln route): step 1/1.</text>
</comment>
<keyword evidence="4 9" id="KW-0547">Nucleotide-binding</keyword>
<dbReference type="PANTHER" id="PTHR43284:SF1">
    <property type="entry name" value="ASPARAGINE SYNTHETASE"/>
    <property type="match status" value="1"/>
</dbReference>
<evidence type="ECO:0000256" key="7">
    <source>
        <dbReference type="ARBA" id="ARBA00048741"/>
    </source>
</evidence>
<evidence type="ECO:0000256" key="8">
    <source>
        <dbReference type="PIRSR" id="PIRSR001589-1"/>
    </source>
</evidence>
<evidence type="ECO:0000256" key="4">
    <source>
        <dbReference type="ARBA" id="ARBA00022741"/>
    </source>
</evidence>
<evidence type="ECO:0000256" key="1">
    <source>
        <dbReference type="ARBA" id="ARBA00005187"/>
    </source>
</evidence>
<dbReference type="CDD" id="cd01991">
    <property type="entry name" value="Asn_synthase_B_C"/>
    <property type="match status" value="1"/>
</dbReference>
<evidence type="ECO:0000256" key="6">
    <source>
        <dbReference type="ARBA" id="ARBA00022962"/>
    </source>
</evidence>
<keyword evidence="11" id="KW-0436">Ligase</keyword>
<keyword evidence="5 9" id="KW-0067">ATP-binding</keyword>
<dbReference type="Gene3D" id="3.60.20.10">
    <property type="entry name" value="Glutamine Phosphoribosylpyrophosphate, subunit 1, domain 1"/>
    <property type="match status" value="1"/>
</dbReference>
<name>A0AA49JK14_9BACT</name>
<proteinExistence type="inferred from homology"/>
<dbReference type="AlphaFoldDB" id="A0AA49JK14"/>
<gene>
    <name evidence="11" type="primary">asnB</name>
    <name evidence="11" type="ORF">K4G66_15305</name>
</gene>
<dbReference type="PIRSF" id="PIRSF001589">
    <property type="entry name" value="Asn_synthetase_glu-h"/>
    <property type="match status" value="1"/>
</dbReference>
<feature type="active site" description="For GATase activity" evidence="8">
    <location>
        <position position="2"/>
    </location>
</feature>
<dbReference type="InterPro" id="IPR006426">
    <property type="entry name" value="Asn_synth_AEB"/>
</dbReference>
<feature type="binding site" evidence="9">
    <location>
        <position position="105"/>
    </location>
    <ligand>
        <name>L-glutamine</name>
        <dbReference type="ChEBI" id="CHEBI:58359"/>
    </ligand>
</feature>
<keyword evidence="6 8" id="KW-0315">Glutamine amidotransferase</keyword>
<dbReference type="Pfam" id="PF00733">
    <property type="entry name" value="Asn_synthase"/>
    <property type="match status" value="1"/>
</dbReference>
<dbReference type="PANTHER" id="PTHR43284">
    <property type="entry name" value="ASPARAGINE SYNTHETASE (GLUTAMINE-HYDROLYZING)"/>
    <property type="match status" value="1"/>
</dbReference>
<dbReference type="CDD" id="cd00712">
    <property type="entry name" value="AsnB"/>
    <property type="match status" value="1"/>
</dbReference>
<dbReference type="Gene3D" id="3.40.50.620">
    <property type="entry name" value="HUPs"/>
    <property type="match status" value="1"/>
</dbReference>
<dbReference type="InterPro" id="IPR014729">
    <property type="entry name" value="Rossmann-like_a/b/a_fold"/>
</dbReference>
<comment type="similarity">
    <text evidence="2">Belongs to the asparagine synthetase family.</text>
</comment>
<dbReference type="GO" id="GO:0005524">
    <property type="term" value="F:ATP binding"/>
    <property type="evidence" value="ECO:0007669"/>
    <property type="project" value="UniProtKB-KW"/>
</dbReference>
<comment type="catalytic activity">
    <reaction evidence="7">
        <text>L-aspartate + L-glutamine + ATP + H2O = L-asparagine + L-glutamate + AMP + diphosphate + H(+)</text>
        <dbReference type="Rhea" id="RHEA:12228"/>
        <dbReference type="ChEBI" id="CHEBI:15377"/>
        <dbReference type="ChEBI" id="CHEBI:15378"/>
        <dbReference type="ChEBI" id="CHEBI:29985"/>
        <dbReference type="ChEBI" id="CHEBI:29991"/>
        <dbReference type="ChEBI" id="CHEBI:30616"/>
        <dbReference type="ChEBI" id="CHEBI:33019"/>
        <dbReference type="ChEBI" id="CHEBI:58048"/>
        <dbReference type="ChEBI" id="CHEBI:58359"/>
        <dbReference type="ChEBI" id="CHEBI:456215"/>
        <dbReference type="EC" id="6.3.5.4"/>
    </reaction>
</comment>
<dbReference type="InterPro" id="IPR051786">
    <property type="entry name" value="ASN_synthetase/amidase"/>
</dbReference>
<reference evidence="11" key="1">
    <citation type="journal article" date="2023" name="Comput. Struct. Biotechnol. J.">
        <title>Discovery of a novel marine Bacteroidetes with a rich repertoire of carbohydrate-active enzymes.</title>
        <authorList>
            <person name="Chen B."/>
            <person name="Liu G."/>
            <person name="Chen Q."/>
            <person name="Wang H."/>
            <person name="Liu L."/>
            <person name="Tang K."/>
        </authorList>
    </citation>
    <scope>NUCLEOTIDE SEQUENCE</scope>
    <source>
        <strain evidence="11">TK19036</strain>
    </source>
</reference>
<evidence type="ECO:0000256" key="2">
    <source>
        <dbReference type="ARBA" id="ARBA00005752"/>
    </source>
</evidence>
<protein>
    <recommendedName>
        <fullName evidence="3">asparagine synthase (glutamine-hydrolyzing)</fullName>
        <ecNumber evidence="3">6.3.5.4</ecNumber>
    </recommendedName>
</protein>
<dbReference type="EMBL" id="CP120682">
    <property type="protein sequence ID" value="WKN40060.1"/>
    <property type="molecule type" value="Genomic_DNA"/>
</dbReference>
<reference evidence="11" key="2">
    <citation type="journal article" date="2024" name="Antonie Van Leeuwenhoek">
        <title>Roseihalotalea indica gen. nov., sp. nov., a halophilic Bacteroidetes from mesopelagic Southwest Indian Ocean with higher carbohydrate metabolic potential.</title>
        <authorList>
            <person name="Chen B."/>
            <person name="Zhang M."/>
            <person name="Lin D."/>
            <person name="Ye J."/>
            <person name="Tang K."/>
        </authorList>
    </citation>
    <scope>NUCLEOTIDE SEQUENCE</scope>
    <source>
        <strain evidence="11">TK19036</strain>
    </source>
</reference>
<dbReference type="GO" id="GO:0006529">
    <property type="term" value="P:asparagine biosynthetic process"/>
    <property type="evidence" value="ECO:0007669"/>
    <property type="project" value="UniProtKB-KW"/>
</dbReference>
<evidence type="ECO:0000313" key="11">
    <source>
        <dbReference type="EMBL" id="WKN40060.1"/>
    </source>
</evidence>
<evidence type="ECO:0000256" key="3">
    <source>
        <dbReference type="ARBA" id="ARBA00012737"/>
    </source>
</evidence>
<sequence length="630" mass="71420">MCGIHLIIAKKPASADQTAALQRMLQASAYRGPDAAHQLHWQNSRQQVWLGGQRLKITDMDDRANQPMVSPDGRYALLYNGELYNFYELRNQLLSKGETFSTHSDTEVVLKMLIRQGQAAFSEFEGMFALAFYDRAAEVLTLARDPFGIKPLYYAENDHYFLASSSSQSLLASGLVSTELDSQQIDHYLCFRYPQKTRTLYQNIHQLAESSYLMVSPTQPAQTQSFASPASTTVSFLPDEAELLRETETLLKDAVLRHIATDVPTGLFLSGGVDSTLLLALIKEEGAHPIPTFSLVNDPKEKNFGTQDYQYSRLAAQQYGSYHQEVTLSQALFEEHFETFVQHMDQPVGDSGAMMTYLLSQEAKKQVKVVLSGAGADELFGGYNRHGAYYQYLRHYTLINNARKLGKKLVDYLPTGFPHPLRKPFRLAKKFTQSLSGDPATTFLHFIRSGPANHCPEWHSPPQSLASSHPDFVEYYLSFALQHDQHHYLIEDVLQLSDRASMAHSLELRVPYLDAPIVRHAQALPASFRLGQGKKWILRKLLNQRGGQTFTRRPKEGFGLPFGHWLLAASSPIVSQYLEDPQQLVFRFLPYNEVQHLLIQHRNGRQDYSSELWSVLLLSAWITRQNSLNK</sequence>
<feature type="binding site" evidence="9">
    <location>
        <begin position="372"/>
        <end position="373"/>
    </location>
    <ligand>
        <name>ATP</name>
        <dbReference type="ChEBI" id="CHEBI:30616"/>
    </ligand>
</feature>
<dbReference type="NCBIfam" id="TIGR01536">
    <property type="entry name" value="asn_synth_AEB"/>
    <property type="match status" value="1"/>
</dbReference>
<keyword evidence="8" id="KW-0061">Asparagine biosynthesis</keyword>
<evidence type="ECO:0000256" key="9">
    <source>
        <dbReference type="PIRSR" id="PIRSR001589-2"/>
    </source>
</evidence>
<organism evidence="11">
    <name type="scientific">Roseihalotalea indica</name>
    <dbReference type="NCBI Taxonomy" id="2867963"/>
    <lineage>
        <taxon>Bacteria</taxon>
        <taxon>Pseudomonadati</taxon>
        <taxon>Bacteroidota</taxon>
        <taxon>Cytophagia</taxon>
        <taxon>Cytophagales</taxon>
        <taxon>Catalimonadaceae</taxon>
        <taxon>Roseihalotalea</taxon>
    </lineage>
</organism>
<dbReference type="GO" id="GO:0005829">
    <property type="term" value="C:cytosol"/>
    <property type="evidence" value="ECO:0007669"/>
    <property type="project" value="TreeGrafter"/>
</dbReference>
<feature type="domain" description="Glutamine amidotransferase type-2" evidence="10">
    <location>
        <begin position="2"/>
        <end position="218"/>
    </location>
</feature>
<dbReference type="SUPFAM" id="SSF56235">
    <property type="entry name" value="N-terminal nucleophile aminohydrolases (Ntn hydrolases)"/>
    <property type="match status" value="1"/>
</dbReference>
<dbReference type="GO" id="GO:0004066">
    <property type="term" value="F:asparagine synthase (glutamine-hydrolyzing) activity"/>
    <property type="evidence" value="ECO:0007669"/>
    <property type="project" value="UniProtKB-EC"/>
</dbReference>
<dbReference type="InterPro" id="IPR033738">
    <property type="entry name" value="AsnB_N"/>
</dbReference>
<accession>A0AA49JK14</accession>
<dbReference type="InterPro" id="IPR029055">
    <property type="entry name" value="Ntn_hydrolases_N"/>
</dbReference>
<dbReference type="SUPFAM" id="SSF52402">
    <property type="entry name" value="Adenine nucleotide alpha hydrolases-like"/>
    <property type="match status" value="1"/>
</dbReference>
<keyword evidence="8" id="KW-0028">Amino-acid biosynthesis</keyword>
<dbReference type="PROSITE" id="PS51278">
    <property type="entry name" value="GATASE_TYPE_2"/>
    <property type="match status" value="1"/>
</dbReference>
<evidence type="ECO:0000259" key="10">
    <source>
        <dbReference type="PROSITE" id="PS51278"/>
    </source>
</evidence>
<dbReference type="InterPro" id="IPR001962">
    <property type="entry name" value="Asn_synthase"/>
</dbReference>
<dbReference type="Pfam" id="PF13537">
    <property type="entry name" value="GATase_7"/>
    <property type="match status" value="1"/>
</dbReference>